<proteinExistence type="predicted"/>
<organism evidence="2 3">
    <name type="scientific">Gymnopus androsaceus JB14</name>
    <dbReference type="NCBI Taxonomy" id="1447944"/>
    <lineage>
        <taxon>Eukaryota</taxon>
        <taxon>Fungi</taxon>
        <taxon>Dikarya</taxon>
        <taxon>Basidiomycota</taxon>
        <taxon>Agaricomycotina</taxon>
        <taxon>Agaricomycetes</taxon>
        <taxon>Agaricomycetidae</taxon>
        <taxon>Agaricales</taxon>
        <taxon>Marasmiineae</taxon>
        <taxon>Omphalotaceae</taxon>
        <taxon>Gymnopus</taxon>
    </lineage>
</organism>
<dbReference type="Gene3D" id="3.30.40.10">
    <property type="entry name" value="Zinc/RING finger domain, C3HC4 (zinc finger)"/>
    <property type="match status" value="1"/>
</dbReference>
<evidence type="ECO:0000313" key="2">
    <source>
        <dbReference type="EMBL" id="KAE9402283.1"/>
    </source>
</evidence>
<dbReference type="InterPro" id="IPR013083">
    <property type="entry name" value="Znf_RING/FYVE/PHD"/>
</dbReference>
<sequence>MLGLDPVSHPTTDLPTRPRNWRSDSFERKQKEHPKMKKEVDRDCGICSELARKGCRTPCCRSLFCLEHINDWLTGPSSNGKCPSCDTPCTMRNGVVTLDAAPTHSHPPPPLELSRARASSYAPSPLP</sequence>
<gene>
    <name evidence="2" type="ORF">BT96DRAFT_557605</name>
</gene>
<feature type="compositionally biased region" description="Low complexity" evidence="1">
    <location>
        <begin position="116"/>
        <end position="127"/>
    </location>
</feature>
<accession>A0A6A4HWN5</accession>
<reference evidence="2" key="1">
    <citation type="journal article" date="2019" name="Environ. Microbiol.">
        <title>Fungal ecological strategies reflected in gene transcription - a case study of two litter decomposers.</title>
        <authorList>
            <person name="Barbi F."/>
            <person name="Kohler A."/>
            <person name="Barry K."/>
            <person name="Baskaran P."/>
            <person name="Daum C."/>
            <person name="Fauchery L."/>
            <person name="Ihrmark K."/>
            <person name="Kuo A."/>
            <person name="LaButti K."/>
            <person name="Lipzen A."/>
            <person name="Morin E."/>
            <person name="Grigoriev I.V."/>
            <person name="Henrissat B."/>
            <person name="Lindahl B."/>
            <person name="Martin F."/>
        </authorList>
    </citation>
    <scope>NUCLEOTIDE SEQUENCE</scope>
    <source>
        <strain evidence="2">JB14</strain>
    </source>
</reference>
<dbReference type="AlphaFoldDB" id="A0A6A4HWN5"/>
<feature type="region of interest" description="Disordered" evidence="1">
    <location>
        <begin position="1"/>
        <end position="36"/>
    </location>
</feature>
<name>A0A6A4HWN5_9AGAR</name>
<feature type="compositionally biased region" description="Basic and acidic residues" evidence="1">
    <location>
        <begin position="21"/>
        <end position="30"/>
    </location>
</feature>
<dbReference type="Proteomes" id="UP000799118">
    <property type="component" value="Unassembled WGS sequence"/>
</dbReference>
<protein>
    <recommendedName>
        <fullName evidence="4">RING-type domain-containing protein</fullName>
    </recommendedName>
</protein>
<evidence type="ECO:0008006" key="4">
    <source>
        <dbReference type="Google" id="ProtNLM"/>
    </source>
</evidence>
<evidence type="ECO:0000313" key="3">
    <source>
        <dbReference type="Proteomes" id="UP000799118"/>
    </source>
</evidence>
<dbReference type="OrthoDB" id="6270329at2759"/>
<feature type="region of interest" description="Disordered" evidence="1">
    <location>
        <begin position="99"/>
        <end position="127"/>
    </location>
</feature>
<evidence type="ECO:0000256" key="1">
    <source>
        <dbReference type="SAM" id="MobiDB-lite"/>
    </source>
</evidence>
<dbReference type="EMBL" id="ML769436">
    <property type="protein sequence ID" value="KAE9402283.1"/>
    <property type="molecule type" value="Genomic_DNA"/>
</dbReference>
<dbReference type="SUPFAM" id="SSF57850">
    <property type="entry name" value="RING/U-box"/>
    <property type="match status" value="1"/>
</dbReference>
<keyword evidence="3" id="KW-1185">Reference proteome</keyword>